<evidence type="ECO:0000313" key="3">
    <source>
        <dbReference type="Proteomes" id="UP000265703"/>
    </source>
</evidence>
<sequence>MYTISSFSPDTARSRLSMNTISSSSLRRIGTIKLLILATVIPIMIITIINPMWICIFMKNPHVHRKTTANAVVTHGGNLHVSNNNVHTDNVSHAKPQTHTHTKSYKGGIKVTKEMFDIIVASKDGRRIQELETTITVIENVSPSSKNQHNNKQISQHDINKKEKVTNNFKAHGQINKPSVTYEVKNNDESIIDKIRGKLFKDRNSCAYVALSIILLCAVTVCGILCLSSDNGKAYESVNDDDYENLCQSTDDHYVRIEDDDIETSDKLNENNFAENKLVACVTDCNVQIISSHDTTSSPPPYSSNINPEFISISNSSENIQQTDEN</sequence>
<keyword evidence="1" id="KW-0812">Transmembrane</keyword>
<keyword evidence="1" id="KW-0472">Membrane</keyword>
<dbReference type="EMBL" id="QKYT01000027">
    <property type="protein sequence ID" value="RIA97584.1"/>
    <property type="molecule type" value="Genomic_DNA"/>
</dbReference>
<evidence type="ECO:0000313" key="2">
    <source>
        <dbReference type="EMBL" id="RIA97584.1"/>
    </source>
</evidence>
<name>A0A397TRS9_9GLOM</name>
<feature type="transmembrane region" description="Helical" evidence="1">
    <location>
        <begin position="207"/>
        <end position="227"/>
    </location>
</feature>
<keyword evidence="3" id="KW-1185">Reference proteome</keyword>
<feature type="transmembrane region" description="Helical" evidence="1">
    <location>
        <begin position="34"/>
        <end position="54"/>
    </location>
</feature>
<reference evidence="2 3" key="1">
    <citation type="submission" date="2018-06" db="EMBL/GenBank/DDBJ databases">
        <title>Comparative genomics reveals the genomic features of Rhizophagus irregularis, R. cerebriforme, R. diaphanum and Gigaspora rosea, and their symbiotic lifestyle signature.</title>
        <authorList>
            <person name="Morin E."/>
            <person name="San Clemente H."/>
            <person name="Chen E.C.H."/>
            <person name="De La Providencia I."/>
            <person name="Hainaut M."/>
            <person name="Kuo A."/>
            <person name="Kohler A."/>
            <person name="Murat C."/>
            <person name="Tang N."/>
            <person name="Roy S."/>
            <person name="Loubradou J."/>
            <person name="Henrissat B."/>
            <person name="Grigoriev I.V."/>
            <person name="Corradi N."/>
            <person name="Roux C."/>
            <person name="Martin F.M."/>
        </authorList>
    </citation>
    <scope>NUCLEOTIDE SEQUENCE [LARGE SCALE GENOMIC DNA]</scope>
    <source>
        <strain evidence="2 3">DAOM 227022</strain>
    </source>
</reference>
<keyword evidence="1" id="KW-1133">Transmembrane helix</keyword>
<protein>
    <submittedName>
        <fullName evidence="2">Uncharacterized protein</fullName>
    </submittedName>
</protein>
<dbReference type="OrthoDB" id="2377260at2759"/>
<dbReference type="AlphaFoldDB" id="A0A397TRS9"/>
<evidence type="ECO:0000256" key="1">
    <source>
        <dbReference type="SAM" id="Phobius"/>
    </source>
</evidence>
<gene>
    <name evidence="2" type="ORF">C1645_751926</name>
</gene>
<dbReference type="Proteomes" id="UP000265703">
    <property type="component" value="Unassembled WGS sequence"/>
</dbReference>
<accession>A0A397TRS9</accession>
<organism evidence="2 3">
    <name type="scientific">Glomus cerebriforme</name>
    <dbReference type="NCBI Taxonomy" id="658196"/>
    <lineage>
        <taxon>Eukaryota</taxon>
        <taxon>Fungi</taxon>
        <taxon>Fungi incertae sedis</taxon>
        <taxon>Mucoromycota</taxon>
        <taxon>Glomeromycotina</taxon>
        <taxon>Glomeromycetes</taxon>
        <taxon>Glomerales</taxon>
        <taxon>Glomeraceae</taxon>
        <taxon>Glomus</taxon>
    </lineage>
</organism>
<comment type="caution">
    <text evidence="2">The sequence shown here is derived from an EMBL/GenBank/DDBJ whole genome shotgun (WGS) entry which is preliminary data.</text>
</comment>
<proteinExistence type="predicted"/>